<accession>A0ACC3SP75</accession>
<keyword evidence="2" id="KW-1185">Reference proteome</keyword>
<dbReference type="Proteomes" id="UP001320706">
    <property type="component" value="Unassembled WGS sequence"/>
</dbReference>
<reference evidence="1" key="1">
    <citation type="submission" date="2024-02" db="EMBL/GenBank/DDBJ databases">
        <title>Metagenome Assembled Genome of Zalaria obscura JY119.</title>
        <authorList>
            <person name="Vighnesh L."/>
            <person name="Jagadeeshwari U."/>
            <person name="Venkata Ramana C."/>
            <person name="Sasikala C."/>
        </authorList>
    </citation>
    <scope>NUCLEOTIDE SEQUENCE</scope>
    <source>
        <strain evidence="1">JY119</strain>
    </source>
</reference>
<protein>
    <submittedName>
        <fullName evidence="1">Uncharacterized protein</fullName>
    </submittedName>
</protein>
<sequence>MASSTTGLSTTSPTTSWSLTTSTTGWGSSCASILQSSSILQSTAPLSSGFVDGTGHPMTVLNDSTWGITYGLCEQFCNANVIPMDFNFLTFSSAMTNYFLPWLSLCAQLPYETGDQWSNVMSFFLAVGSPALITYSLTITILNRYRVRTRFNELYNKAQRQSVQARYGSYAERIRCVQYLLQEAQQVPLRASQERGWLSSLVVAPENQKWWKDVKDRLSSTRRGVTPSLVAQILLAAIAYLFTVGASFNSTTLGDPSTALQISAGSLWLWLIPVILGWVTVGTQFSPDTIEQALTSDEAHRALEPPLQTGNTSEPLAQKGIVPRSGLSPQPHRVQTVVGQFDVPPHKNLELPTWLGADISGDERIKGPIYNYARPFTWWKLASSMEDALSNTLDKIDAGHACGADPNVPGVSWNSTGKAEANLSGDSHKTSLYCGLATRPIHAYPRWKEIPGSVWKHMLAASVMAIFVQWGTTGPSILIAYFTPTIGVGCRTGAYLFYGGLGTLVWILLGASMLLSHAAMLLYQRVHIRNPSIRFRPGSSSGAINNFNPNPPQPNRYVRTWGHATLCAAAVSLRYLGKIIAIANALWLIVSTLLEYIGAYDNCWCKGDVLGLGKSDGWVVLFKTTKDLAEAAQPYWDGGVIGGIVLVFSLYLVR</sequence>
<evidence type="ECO:0000313" key="2">
    <source>
        <dbReference type="Proteomes" id="UP001320706"/>
    </source>
</evidence>
<name>A0ACC3SP75_9PEZI</name>
<organism evidence="1 2">
    <name type="scientific">Zalaria obscura</name>
    <dbReference type="NCBI Taxonomy" id="2024903"/>
    <lineage>
        <taxon>Eukaryota</taxon>
        <taxon>Fungi</taxon>
        <taxon>Dikarya</taxon>
        <taxon>Ascomycota</taxon>
        <taxon>Pezizomycotina</taxon>
        <taxon>Dothideomycetes</taxon>
        <taxon>Dothideomycetidae</taxon>
        <taxon>Dothideales</taxon>
        <taxon>Zalariaceae</taxon>
        <taxon>Zalaria</taxon>
    </lineage>
</organism>
<comment type="caution">
    <text evidence="1">The sequence shown here is derived from an EMBL/GenBank/DDBJ whole genome shotgun (WGS) entry which is preliminary data.</text>
</comment>
<evidence type="ECO:0000313" key="1">
    <source>
        <dbReference type="EMBL" id="KAK8221944.1"/>
    </source>
</evidence>
<gene>
    <name evidence="1" type="ORF">M8818_000111</name>
</gene>
<proteinExistence type="predicted"/>
<dbReference type="EMBL" id="JAMKPW020000001">
    <property type="protein sequence ID" value="KAK8221944.1"/>
    <property type="molecule type" value="Genomic_DNA"/>
</dbReference>